<dbReference type="AlphaFoldDB" id="A0A0F9NHH3"/>
<proteinExistence type="predicted"/>
<accession>A0A0F9NHH3</accession>
<organism evidence="1">
    <name type="scientific">marine sediment metagenome</name>
    <dbReference type="NCBI Taxonomy" id="412755"/>
    <lineage>
        <taxon>unclassified sequences</taxon>
        <taxon>metagenomes</taxon>
        <taxon>ecological metagenomes</taxon>
    </lineage>
</organism>
<dbReference type="EMBL" id="LAZR01008127">
    <property type="protein sequence ID" value="KKM80787.1"/>
    <property type="molecule type" value="Genomic_DNA"/>
</dbReference>
<reference evidence="1" key="1">
    <citation type="journal article" date="2015" name="Nature">
        <title>Complex archaea that bridge the gap between prokaryotes and eukaryotes.</title>
        <authorList>
            <person name="Spang A."/>
            <person name="Saw J.H."/>
            <person name="Jorgensen S.L."/>
            <person name="Zaremba-Niedzwiedzka K."/>
            <person name="Martijn J."/>
            <person name="Lind A.E."/>
            <person name="van Eijk R."/>
            <person name="Schleper C."/>
            <person name="Guy L."/>
            <person name="Ettema T.J."/>
        </authorList>
    </citation>
    <scope>NUCLEOTIDE SEQUENCE</scope>
</reference>
<evidence type="ECO:0000313" key="1">
    <source>
        <dbReference type="EMBL" id="KKM80787.1"/>
    </source>
</evidence>
<protein>
    <recommendedName>
        <fullName evidence="2">PIN domain-containing protein</fullName>
    </recommendedName>
</protein>
<evidence type="ECO:0008006" key="2">
    <source>
        <dbReference type="Google" id="ProtNLM"/>
    </source>
</evidence>
<name>A0A0F9NHH3_9ZZZZ</name>
<gene>
    <name evidence="1" type="ORF">LCGC14_1336370</name>
</gene>
<comment type="caution">
    <text evidence="1">The sequence shown here is derived from an EMBL/GenBank/DDBJ whole genome shotgun (WGS) entry which is preliminary data.</text>
</comment>
<sequence length="30" mass="3438">MVLLDTDLMIIFLRKDKSASKKISELLKST</sequence>